<keyword evidence="4" id="KW-1185">Reference proteome</keyword>
<dbReference type="PANTHER" id="PTHR15629">
    <property type="entry name" value="SH3YL1 PROTEIN"/>
    <property type="match status" value="1"/>
</dbReference>
<dbReference type="InterPro" id="IPR051702">
    <property type="entry name" value="SH3_domain_YSC84-like"/>
</dbReference>
<name>A0A545VZY2_9HYPO</name>
<dbReference type="OrthoDB" id="4868233at2759"/>
<dbReference type="Pfam" id="PF04366">
    <property type="entry name" value="Ysc84"/>
    <property type="match status" value="1"/>
</dbReference>
<dbReference type="Proteomes" id="UP000315783">
    <property type="component" value="Unassembled WGS sequence"/>
</dbReference>
<feature type="domain" description="Ysc84 actin-binding" evidence="2">
    <location>
        <begin position="211"/>
        <end position="341"/>
    </location>
</feature>
<dbReference type="AlphaFoldDB" id="A0A545VZY2"/>
<gene>
    <name evidence="3" type="ORF">IF1G_05380</name>
</gene>
<evidence type="ECO:0000313" key="3">
    <source>
        <dbReference type="EMBL" id="TQV95551.1"/>
    </source>
</evidence>
<feature type="compositionally biased region" description="Basic and acidic residues" evidence="1">
    <location>
        <begin position="52"/>
        <end position="69"/>
    </location>
</feature>
<organism evidence="3 4">
    <name type="scientific">Cordyceps javanica</name>
    <dbReference type="NCBI Taxonomy" id="43265"/>
    <lineage>
        <taxon>Eukaryota</taxon>
        <taxon>Fungi</taxon>
        <taxon>Dikarya</taxon>
        <taxon>Ascomycota</taxon>
        <taxon>Pezizomycotina</taxon>
        <taxon>Sordariomycetes</taxon>
        <taxon>Hypocreomycetidae</taxon>
        <taxon>Hypocreales</taxon>
        <taxon>Cordycipitaceae</taxon>
        <taxon>Cordyceps</taxon>
    </lineage>
</organism>
<reference evidence="3 4" key="1">
    <citation type="journal article" date="2019" name="Appl. Microbiol. Biotechnol.">
        <title>Genome sequence of Isaria javanica and comparative genome analysis insights into family S53 peptidase evolution in fungal entomopathogens.</title>
        <authorList>
            <person name="Lin R."/>
            <person name="Zhang X."/>
            <person name="Xin B."/>
            <person name="Zou M."/>
            <person name="Gao Y."/>
            <person name="Qin F."/>
            <person name="Hu Q."/>
            <person name="Xie B."/>
            <person name="Cheng X."/>
        </authorList>
    </citation>
    <scope>NUCLEOTIDE SEQUENCE [LARGE SCALE GENOMIC DNA]</scope>
    <source>
        <strain evidence="3 4">IJ1G</strain>
    </source>
</reference>
<dbReference type="InterPro" id="IPR007461">
    <property type="entry name" value="Ysc84_actin-binding"/>
</dbReference>
<evidence type="ECO:0000259" key="2">
    <source>
        <dbReference type="Pfam" id="PF04366"/>
    </source>
</evidence>
<evidence type="ECO:0000256" key="1">
    <source>
        <dbReference type="SAM" id="MobiDB-lite"/>
    </source>
</evidence>
<evidence type="ECO:0000313" key="4">
    <source>
        <dbReference type="Proteomes" id="UP000315783"/>
    </source>
</evidence>
<accession>A0A545VZY2</accession>
<dbReference type="EMBL" id="SPUK01000007">
    <property type="protein sequence ID" value="TQV95551.1"/>
    <property type="molecule type" value="Genomic_DNA"/>
</dbReference>
<sequence>MTATNLLLEKAPEAATNMDAHTPPTYAESVASEASHAKPGLNRQPSALSQPKRRETAAENTPHNDDKTRSGTFQDQFRSLSSKFGRPLNKAANVIGAEGWWPTSLEQECHKAARILSSFTSLRTLDPPSPQASAADGSRPLHPLGISGKSVMQIPDAVLARCAGLAVFTVLRAGAFHGSLAAGSGLVVARLPPGVGGGGGWSAPSAFAVSTVGVGFALGVDVCDCVCVLDTPAQVAAFMRPRVSLGGAASLAVGPVGAGAGVDAALSRTTTTAAPRRPVWSYVKSRGLWAGAQLDGTVVVERGEANAAFYGTRTPPARILAGEVPWPECEGTAALREVLEAVEGRRNPAPLRAQPPEAASQSTPATEEQRPEEQAAGDVAAQTAEQETAEEEKARLMASGY</sequence>
<comment type="caution">
    <text evidence="3">The sequence shown here is derived from an EMBL/GenBank/DDBJ whole genome shotgun (WGS) entry which is preliminary data.</text>
</comment>
<protein>
    <submittedName>
        <fullName evidence="3">DUF500 domain-containing protein</fullName>
    </submittedName>
</protein>
<dbReference type="STRING" id="43265.A0A545VZY2"/>
<dbReference type="PANTHER" id="PTHR15629:SF8">
    <property type="entry name" value="DUF500 DOMAIN PROTEIN (AFU_ORTHOLOGUE AFUA_5G07310)"/>
    <property type="match status" value="1"/>
</dbReference>
<dbReference type="GO" id="GO:0035091">
    <property type="term" value="F:phosphatidylinositol binding"/>
    <property type="evidence" value="ECO:0007669"/>
    <property type="project" value="TreeGrafter"/>
</dbReference>
<dbReference type="CDD" id="cd11524">
    <property type="entry name" value="SYLF"/>
    <property type="match status" value="1"/>
</dbReference>
<feature type="region of interest" description="Disordered" evidence="1">
    <location>
        <begin position="346"/>
        <end position="401"/>
    </location>
</feature>
<proteinExistence type="predicted"/>
<feature type="region of interest" description="Disordered" evidence="1">
    <location>
        <begin position="1"/>
        <end position="74"/>
    </location>
</feature>